<proteinExistence type="predicted"/>
<reference evidence="4" key="2">
    <citation type="submission" date="2016-02" db="EMBL/GenBank/DDBJ databases">
        <authorList>
            <person name="Teng J.L."/>
            <person name="Yang Y."/>
            <person name="Huang Y."/>
            <person name="Guo F."/>
            <person name="Wei W."/>
            <person name="Chen J.H."/>
            <person name="Wong S.Y."/>
            <person name="Lau S.K."/>
            <person name="Woo P.C."/>
        </authorList>
    </citation>
    <scope>NUCLEOTIDE SEQUENCE</scope>
    <source>
        <strain evidence="4">JCM 15929</strain>
    </source>
</reference>
<feature type="domain" description="Formyl transferase N-terminal" evidence="1">
    <location>
        <begin position="2"/>
        <end position="168"/>
    </location>
</feature>
<dbReference type="Proteomes" id="UP000070258">
    <property type="component" value="Unassembled WGS sequence"/>
</dbReference>
<dbReference type="Pfam" id="PF02911">
    <property type="entry name" value="Formyl_trans_C"/>
    <property type="match status" value="1"/>
</dbReference>
<evidence type="ECO:0000259" key="2">
    <source>
        <dbReference type="Pfam" id="PF02911"/>
    </source>
</evidence>
<organism evidence="4 5">
    <name type="scientific">Tsukamurella pseudospumae</name>
    <dbReference type="NCBI Taxonomy" id="239498"/>
    <lineage>
        <taxon>Bacteria</taxon>
        <taxon>Bacillati</taxon>
        <taxon>Actinomycetota</taxon>
        <taxon>Actinomycetes</taxon>
        <taxon>Mycobacteriales</taxon>
        <taxon>Tsukamurellaceae</taxon>
        <taxon>Tsukamurella</taxon>
    </lineage>
</organism>
<dbReference type="InterPro" id="IPR011034">
    <property type="entry name" value="Formyl_transferase-like_C_sf"/>
</dbReference>
<dbReference type="SUPFAM" id="SSF50486">
    <property type="entry name" value="FMT C-terminal domain-like"/>
    <property type="match status" value="1"/>
</dbReference>
<dbReference type="InterPro" id="IPR036477">
    <property type="entry name" value="Formyl_transf_N_sf"/>
</dbReference>
<dbReference type="Gene3D" id="3.40.50.12230">
    <property type="match status" value="1"/>
</dbReference>
<reference evidence="5" key="1">
    <citation type="submission" date="2016-02" db="EMBL/GenBank/DDBJ databases">
        <authorList>
            <person name="Wen L."/>
            <person name="He K."/>
            <person name="Yang H."/>
        </authorList>
    </citation>
    <scope>NUCLEOTIDE SEQUENCE [LARGE SCALE GENOMIC DNA]</scope>
    <source>
        <strain evidence="5">JCM 15929</strain>
    </source>
</reference>
<sequence length="312" mass="33544">MRVVTFGFQTWGHRTLSAVLDAGHEVTLAVTHPVSNNPYEMMWNDSVEQLATDRGVPVHLAKKPDDALFEAVTAADPDIIVANNWRTWLPKSIYDMPRLGTLNIHDSLLPRYAGFSPLIWALINGETHVGVTAHLMDDGLDTGPIIAQESIAVGPADRTVDLFHRTVDLIGPLVARSLGELEAGTAQPIPQDPAAATYFHKRSDSDSAIDWSWPADAIERLIRAQSDPYPNAHTVFRGERLAITAASVSTKRYGGTPGRVCVPDGEGIAVVAGPEAWRGGNPALVVERVRTADGAEHPAAKILGDSGAYLGT</sequence>
<evidence type="ECO:0000313" key="3">
    <source>
        <dbReference type="EMBL" id="KXO98575.1"/>
    </source>
</evidence>
<accession>A0A138AHZ6</accession>
<dbReference type="InterPro" id="IPR005793">
    <property type="entry name" value="Formyl_trans_C"/>
</dbReference>
<dbReference type="GO" id="GO:0005829">
    <property type="term" value="C:cytosol"/>
    <property type="evidence" value="ECO:0007669"/>
    <property type="project" value="TreeGrafter"/>
</dbReference>
<keyword evidence="6" id="KW-1185">Reference proteome</keyword>
<gene>
    <name evidence="4" type="ORF">AXK60_06385</name>
    <name evidence="3" type="ORF">AXK61_03020</name>
</gene>
<dbReference type="PANTHER" id="PTHR11138:SF5">
    <property type="entry name" value="METHIONYL-TRNA FORMYLTRANSFERASE, MITOCHONDRIAL"/>
    <property type="match status" value="1"/>
</dbReference>
<dbReference type="EMBL" id="LSRF01000033">
    <property type="protein sequence ID" value="KXP10111.1"/>
    <property type="molecule type" value="Genomic_DNA"/>
</dbReference>
<dbReference type="STRING" id="239498.AXK60_06385"/>
<dbReference type="RefSeq" id="WP_068571491.1">
    <property type="nucleotide sequence ID" value="NZ_LSRE01000012.1"/>
</dbReference>
<dbReference type="AlphaFoldDB" id="A0A138AHZ6"/>
<evidence type="ECO:0000313" key="4">
    <source>
        <dbReference type="EMBL" id="KXP10111.1"/>
    </source>
</evidence>
<evidence type="ECO:0000259" key="1">
    <source>
        <dbReference type="Pfam" id="PF00551"/>
    </source>
</evidence>
<evidence type="ECO:0000313" key="6">
    <source>
        <dbReference type="Proteomes" id="UP000070409"/>
    </source>
</evidence>
<feature type="domain" description="Formyl transferase C-terminal" evidence="2">
    <location>
        <begin position="204"/>
        <end position="302"/>
    </location>
</feature>
<dbReference type="GO" id="GO:0004479">
    <property type="term" value="F:methionyl-tRNA formyltransferase activity"/>
    <property type="evidence" value="ECO:0007669"/>
    <property type="project" value="TreeGrafter"/>
</dbReference>
<comment type="caution">
    <text evidence="4">The sequence shown here is derived from an EMBL/GenBank/DDBJ whole genome shotgun (WGS) entry which is preliminary data.</text>
</comment>
<dbReference type="OrthoDB" id="9802815at2"/>
<dbReference type="Proteomes" id="UP000070409">
    <property type="component" value="Unassembled WGS sequence"/>
</dbReference>
<name>A0A138AHZ6_9ACTN</name>
<protein>
    <submittedName>
        <fullName evidence="4">Methionyl-tRNA formyltransferase</fullName>
    </submittedName>
</protein>
<dbReference type="PANTHER" id="PTHR11138">
    <property type="entry name" value="METHIONYL-TRNA FORMYLTRANSFERASE"/>
    <property type="match status" value="1"/>
</dbReference>
<reference evidence="3 6" key="3">
    <citation type="submission" date="2016-02" db="EMBL/GenBank/DDBJ databases">
        <authorList>
            <person name="Teng J.L."/>
            <person name="Tang Y."/>
            <person name="Huang Y."/>
            <person name="Guo F."/>
            <person name="Wei W."/>
            <person name="Chen J.H."/>
            <person name="Wong S.Y."/>
            <person name="Lau S.K."/>
            <person name="Woo P.C."/>
        </authorList>
    </citation>
    <scope>NUCLEOTIDE SEQUENCE [LARGE SCALE GENOMIC DNA]</scope>
    <source>
        <strain evidence="3 6">JCM 13375</strain>
    </source>
</reference>
<dbReference type="EMBL" id="LSRE01000012">
    <property type="protein sequence ID" value="KXO98575.1"/>
    <property type="molecule type" value="Genomic_DNA"/>
</dbReference>
<dbReference type="Pfam" id="PF00551">
    <property type="entry name" value="Formyl_trans_N"/>
    <property type="match status" value="1"/>
</dbReference>
<dbReference type="SUPFAM" id="SSF53328">
    <property type="entry name" value="Formyltransferase"/>
    <property type="match status" value="1"/>
</dbReference>
<dbReference type="InterPro" id="IPR002376">
    <property type="entry name" value="Formyl_transf_N"/>
</dbReference>
<evidence type="ECO:0000313" key="5">
    <source>
        <dbReference type="Proteomes" id="UP000070258"/>
    </source>
</evidence>